<name>A0A842I819_9RHOB</name>
<organism evidence="2 3">
    <name type="scientific">Paragemmobacter straminiformis</name>
    <dbReference type="NCBI Taxonomy" id="2045119"/>
    <lineage>
        <taxon>Bacteria</taxon>
        <taxon>Pseudomonadati</taxon>
        <taxon>Pseudomonadota</taxon>
        <taxon>Alphaproteobacteria</taxon>
        <taxon>Rhodobacterales</taxon>
        <taxon>Paracoccaceae</taxon>
        <taxon>Paragemmobacter</taxon>
    </lineage>
</organism>
<reference evidence="2 3" key="1">
    <citation type="journal article" date="2017" name="Int. J. Syst. Evol. Microbiol.">
        <title>Gemmobacter straminiformis sp. nov., isolated from an artificial fountain.</title>
        <authorList>
            <person name="Kang J.Y."/>
            <person name="Kim M.J."/>
            <person name="Chun J."/>
            <person name="Son K.P."/>
            <person name="Jahng K.Y."/>
        </authorList>
    </citation>
    <scope>NUCLEOTIDE SEQUENCE [LARGE SCALE GENOMIC DNA]</scope>
    <source>
        <strain evidence="2 3">CAM-8</strain>
    </source>
</reference>
<evidence type="ECO:0000256" key="1">
    <source>
        <dbReference type="SAM" id="MobiDB-lite"/>
    </source>
</evidence>
<evidence type="ECO:0000313" key="2">
    <source>
        <dbReference type="EMBL" id="MBC2835138.1"/>
    </source>
</evidence>
<feature type="region of interest" description="Disordered" evidence="1">
    <location>
        <begin position="1"/>
        <end position="26"/>
    </location>
</feature>
<gene>
    <name evidence="2" type="ORF">H7F16_06430</name>
</gene>
<dbReference type="EMBL" id="JACLQD010000002">
    <property type="protein sequence ID" value="MBC2835138.1"/>
    <property type="molecule type" value="Genomic_DNA"/>
</dbReference>
<accession>A0A842I819</accession>
<proteinExistence type="predicted"/>
<evidence type="ECO:0000313" key="3">
    <source>
        <dbReference type="Proteomes" id="UP000555411"/>
    </source>
</evidence>
<comment type="caution">
    <text evidence="2">The sequence shown here is derived from an EMBL/GenBank/DDBJ whole genome shotgun (WGS) entry which is preliminary data.</text>
</comment>
<sequence>MSGDRGLGRHGRRSTGPKTAAGKAICARNARRHGLTRFEPDPEQVRELSLAVMAHFGLDEGRRTLATCLADAELRIQHVQRVISRSFLEGRGPRFSVGAAERYFAEAQTRHRDALDELTGAVEERNDK</sequence>
<protein>
    <submittedName>
        <fullName evidence="2">Uncharacterized protein</fullName>
    </submittedName>
</protein>
<keyword evidence="3" id="KW-1185">Reference proteome</keyword>
<dbReference type="Proteomes" id="UP000555411">
    <property type="component" value="Unassembled WGS sequence"/>
</dbReference>
<dbReference type="AlphaFoldDB" id="A0A842I819"/>
<dbReference type="RefSeq" id="WP_185796764.1">
    <property type="nucleotide sequence ID" value="NZ_JACLQD010000002.1"/>
</dbReference>